<dbReference type="OrthoDB" id="1933277at2759"/>
<dbReference type="Pfam" id="PF13961">
    <property type="entry name" value="DUF4219"/>
    <property type="match status" value="1"/>
</dbReference>
<evidence type="ECO:0000313" key="2">
    <source>
        <dbReference type="EMBL" id="KAF7835699.1"/>
    </source>
</evidence>
<feature type="domain" description="DUF4219" evidence="1">
    <location>
        <begin position="5"/>
        <end position="30"/>
    </location>
</feature>
<gene>
    <name evidence="2" type="ORF">G2W53_010558</name>
</gene>
<dbReference type="EMBL" id="JAAIUW010000004">
    <property type="protein sequence ID" value="KAF7835699.1"/>
    <property type="molecule type" value="Genomic_DNA"/>
</dbReference>
<protein>
    <submittedName>
        <fullName evidence="2">Retrovirus-related Pol polyprotein from transposon TNT 1-94</fullName>
    </submittedName>
</protein>
<evidence type="ECO:0000259" key="1">
    <source>
        <dbReference type="Pfam" id="PF13961"/>
    </source>
</evidence>
<comment type="caution">
    <text evidence="2">The sequence shown here is derived from an EMBL/GenBank/DDBJ whole genome shotgun (WGS) entry which is preliminary data.</text>
</comment>
<sequence>MIPIFNGENYELWSIKMKTLFKSQDLWDLVDQDFADPDEKGKLKENQKKDPKALFLIQQALHDFVFS</sequence>
<evidence type="ECO:0000313" key="3">
    <source>
        <dbReference type="Proteomes" id="UP000634136"/>
    </source>
</evidence>
<dbReference type="PANTHER" id="PTHR35317">
    <property type="entry name" value="OS04G0629600 PROTEIN"/>
    <property type="match status" value="1"/>
</dbReference>
<dbReference type="InterPro" id="IPR025314">
    <property type="entry name" value="DUF4219"/>
</dbReference>
<keyword evidence="3" id="KW-1185">Reference proteome</keyword>
<proteinExistence type="predicted"/>
<dbReference type="AlphaFoldDB" id="A0A834X0H6"/>
<dbReference type="PANTHER" id="PTHR35317:SF35">
    <property type="entry name" value="DUF4219 DOMAIN-CONTAINING PROTEIN"/>
    <property type="match status" value="1"/>
</dbReference>
<dbReference type="Proteomes" id="UP000634136">
    <property type="component" value="Unassembled WGS sequence"/>
</dbReference>
<name>A0A834X0H6_9FABA</name>
<reference evidence="2" key="1">
    <citation type="submission" date="2020-09" db="EMBL/GenBank/DDBJ databases">
        <title>Genome-Enabled Discovery of Anthraquinone Biosynthesis in Senna tora.</title>
        <authorList>
            <person name="Kang S.-H."/>
            <person name="Pandey R.P."/>
            <person name="Lee C.-M."/>
            <person name="Sim J.-S."/>
            <person name="Jeong J.-T."/>
            <person name="Choi B.-S."/>
            <person name="Jung M."/>
            <person name="Ginzburg D."/>
            <person name="Zhao K."/>
            <person name="Won S.Y."/>
            <person name="Oh T.-J."/>
            <person name="Yu Y."/>
            <person name="Kim N.-H."/>
            <person name="Lee O.R."/>
            <person name="Lee T.-H."/>
            <person name="Bashyal P."/>
            <person name="Kim T.-S."/>
            <person name="Lee W.-H."/>
            <person name="Kawkins C."/>
            <person name="Kim C.-K."/>
            <person name="Kim J.S."/>
            <person name="Ahn B.O."/>
            <person name="Rhee S.Y."/>
            <person name="Sohng J.K."/>
        </authorList>
    </citation>
    <scope>NUCLEOTIDE SEQUENCE</scope>
    <source>
        <tissue evidence="2">Leaf</tissue>
    </source>
</reference>
<organism evidence="2 3">
    <name type="scientific">Senna tora</name>
    <dbReference type="NCBI Taxonomy" id="362788"/>
    <lineage>
        <taxon>Eukaryota</taxon>
        <taxon>Viridiplantae</taxon>
        <taxon>Streptophyta</taxon>
        <taxon>Embryophyta</taxon>
        <taxon>Tracheophyta</taxon>
        <taxon>Spermatophyta</taxon>
        <taxon>Magnoliopsida</taxon>
        <taxon>eudicotyledons</taxon>
        <taxon>Gunneridae</taxon>
        <taxon>Pentapetalae</taxon>
        <taxon>rosids</taxon>
        <taxon>fabids</taxon>
        <taxon>Fabales</taxon>
        <taxon>Fabaceae</taxon>
        <taxon>Caesalpinioideae</taxon>
        <taxon>Cassia clade</taxon>
        <taxon>Senna</taxon>
    </lineage>
</organism>
<accession>A0A834X0H6</accession>